<dbReference type="Gene3D" id="3.40.50.620">
    <property type="entry name" value="HUPs"/>
    <property type="match status" value="1"/>
</dbReference>
<organism evidence="3 4">
    <name type="scientific">Viridibacterium curvum</name>
    <dbReference type="NCBI Taxonomy" id="1101404"/>
    <lineage>
        <taxon>Bacteria</taxon>
        <taxon>Pseudomonadati</taxon>
        <taxon>Pseudomonadota</taxon>
        <taxon>Betaproteobacteria</taxon>
        <taxon>Rhodocyclales</taxon>
        <taxon>Rhodocyclaceae</taxon>
        <taxon>Viridibacterium</taxon>
    </lineage>
</organism>
<dbReference type="EMBL" id="BAABLD010000001">
    <property type="protein sequence ID" value="GAA5157569.1"/>
    <property type="molecule type" value="Genomic_DNA"/>
</dbReference>
<dbReference type="PANTHER" id="PTHR46268">
    <property type="entry name" value="STRESS RESPONSE PROTEIN NHAX"/>
    <property type="match status" value="1"/>
</dbReference>
<evidence type="ECO:0000313" key="3">
    <source>
        <dbReference type="EMBL" id="GAA5157569.1"/>
    </source>
</evidence>
<comment type="similarity">
    <text evidence="1">Belongs to the universal stress protein A family.</text>
</comment>
<evidence type="ECO:0000256" key="1">
    <source>
        <dbReference type="ARBA" id="ARBA00008791"/>
    </source>
</evidence>
<dbReference type="PRINTS" id="PR01438">
    <property type="entry name" value="UNVRSLSTRESS"/>
</dbReference>
<evidence type="ECO:0000313" key="4">
    <source>
        <dbReference type="Proteomes" id="UP001500547"/>
    </source>
</evidence>
<feature type="domain" description="UspA" evidence="2">
    <location>
        <begin position="1"/>
        <end position="147"/>
    </location>
</feature>
<accession>A0ABP9QBT8</accession>
<dbReference type="Proteomes" id="UP001500547">
    <property type="component" value="Unassembled WGS sequence"/>
</dbReference>
<dbReference type="InterPro" id="IPR014729">
    <property type="entry name" value="Rossmann-like_a/b/a_fold"/>
</dbReference>
<name>A0ABP9QBT8_9RHOO</name>
<protein>
    <submittedName>
        <fullName evidence="3">Universal stress protein</fullName>
    </submittedName>
</protein>
<reference evidence="4" key="1">
    <citation type="journal article" date="2019" name="Int. J. Syst. Evol. Microbiol.">
        <title>The Global Catalogue of Microorganisms (GCM) 10K type strain sequencing project: providing services to taxonomists for standard genome sequencing and annotation.</title>
        <authorList>
            <consortium name="The Broad Institute Genomics Platform"/>
            <consortium name="The Broad Institute Genome Sequencing Center for Infectious Disease"/>
            <person name="Wu L."/>
            <person name="Ma J."/>
        </authorList>
    </citation>
    <scope>NUCLEOTIDE SEQUENCE [LARGE SCALE GENOMIC DNA]</scope>
    <source>
        <strain evidence="4">JCM 18715</strain>
    </source>
</reference>
<gene>
    <name evidence="3" type="ORF">GCM10025770_00970</name>
</gene>
<sequence length="149" mass="16011">MYKHLLVPVDGSPLSAHAASKAVAFAQSLAARITFLHVQPDYPLPIVGEGALIAPESRDDFQRDTREMAETILGKVRAEAVAAGLIAETHTDISDTPWQMIIDTASKAGCDLIFMASHGRRGLAGLLIGSETHKVLTHTTIPVLVYREA</sequence>
<dbReference type="CDD" id="cd00293">
    <property type="entry name" value="USP-like"/>
    <property type="match status" value="1"/>
</dbReference>
<dbReference type="Pfam" id="PF00582">
    <property type="entry name" value="Usp"/>
    <property type="match status" value="1"/>
</dbReference>
<dbReference type="SUPFAM" id="SSF52402">
    <property type="entry name" value="Adenine nucleotide alpha hydrolases-like"/>
    <property type="match status" value="1"/>
</dbReference>
<proteinExistence type="inferred from homology"/>
<dbReference type="RefSeq" id="WP_345530854.1">
    <property type="nucleotide sequence ID" value="NZ_BAABLD010000001.1"/>
</dbReference>
<comment type="caution">
    <text evidence="3">The sequence shown here is derived from an EMBL/GenBank/DDBJ whole genome shotgun (WGS) entry which is preliminary data.</text>
</comment>
<dbReference type="InterPro" id="IPR006016">
    <property type="entry name" value="UspA"/>
</dbReference>
<dbReference type="PANTHER" id="PTHR46268:SF15">
    <property type="entry name" value="UNIVERSAL STRESS PROTEIN HP_0031"/>
    <property type="match status" value="1"/>
</dbReference>
<keyword evidence="4" id="KW-1185">Reference proteome</keyword>
<evidence type="ECO:0000259" key="2">
    <source>
        <dbReference type="Pfam" id="PF00582"/>
    </source>
</evidence>
<dbReference type="InterPro" id="IPR006015">
    <property type="entry name" value="Universal_stress_UspA"/>
</dbReference>